<proteinExistence type="inferred from homology"/>
<sequence length="212" mass="24560">MHDLIKLFIDQIKETTWVQWLAVALGVAEVLLARKNNIWLYPAGILGTAIAIYLLLNVGLYAESILNGYYVIMSVYGWWYWVKRRNEPPVEISWSTKNEWGISIAISVIGWIFFYVLLKNLPAKYFTPSNVPVWDALISSTAWAGMWLLARRKIENWIFLNISNLFAVPILFYKHLPMFALLTIFLFVVAIFGYFDWAARVKSQESRVKTGN</sequence>
<feature type="transmembrane region" description="Helical" evidence="10">
    <location>
        <begin position="38"/>
        <end position="55"/>
    </location>
</feature>
<dbReference type="OrthoDB" id="9791248at2"/>
<feature type="transmembrane region" description="Helical" evidence="10">
    <location>
        <begin position="133"/>
        <end position="150"/>
    </location>
</feature>
<comment type="subcellular location">
    <subcellularLocation>
        <location evidence="2">Cell membrane</location>
        <topology evidence="2">Multi-pass membrane protein</topology>
    </subcellularLocation>
</comment>
<keyword evidence="7 10" id="KW-0812">Transmembrane</keyword>
<keyword evidence="6" id="KW-1003">Cell membrane</keyword>
<dbReference type="KEGG" id="mgk:FSB76_12120"/>
<comment type="similarity">
    <text evidence="3">Belongs to the nicotinamide ribonucleoside (NR) uptake permease (TC 4.B.1) family.</text>
</comment>
<evidence type="ECO:0000313" key="12">
    <source>
        <dbReference type="Proteomes" id="UP000321362"/>
    </source>
</evidence>
<feature type="transmembrane region" description="Helical" evidence="10">
    <location>
        <begin position="61"/>
        <end position="79"/>
    </location>
</feature>
<evidence type="ECO:0000256" key="8">
    <source>
        <dbReference type="ARBA" id="ARBA00022989"/>
    </source>
</evidence>
<keyword evidence="5" id="KW-0813">Transport</keyword>
<feature type="transmembrane region" description="Helical" evidence="10">
    <location>
        <begin position="179"/>
        <end position="199"/>
    </location>
</feature>
<evidence type="ECO:0000256" key="9">
    <source>
        <dbReference type="ARBA" id="ARBA00023136"/>
    </source>
</evidence>
<feature type="transmembrane region" description="Helical" evidence="10">
    <location>
        <begin position="157"/>
        <end position="173"/>
    </location>
</feature>
<dbReference type="Pfam" id="PF04973">
    <property type="entry name" value="NMN_transporter"/>
    <property type="match status" value="1"/>
</dbReference>
<dbReference type="PANTHER" id="PTHR36122:SF2">
    <property type="entry name" value="NICOTINAMIDE RIBOSIDE TRANSPORTER PNUC"/>
    <property type="match status" value="1"/>
</dbReference>
<keyword evidence="9 10" id="KW-0472">Membrane</keyword>
<feature type="transmembrane region" description="Helical" evidence="10">
    <location>
        <begin position="17"/>
        <end position="33"/>
    </location>
</feature>
<gene>
    <name evidence="11" type="ORF">FSB76_12120</name>
</gene>
<name>A0A5B8VYW9_9SPHI</name>
<evidence type="ECO:0000256" key="2">
    <source>
        <dbReference type="ARBA" id="ARBA00004651"/>
    </source>
</evidence>
<dbReference type="PANTHER" id="PTHR36122">
    <property type="entry name" value="NICOTINAMIDE RIBOSIDE TRANSPORTER PNUC"/>
    <property type="match status" value="1"/>
</dbReference>
<comment type="function">
    <text evidence="1">Required for nicotinamide riboside transport across the inner membrane.</text>
</comment>
<feature type="transmembrane region" description="Helical" evidence="10">
    <location>
        <begin position="100"/>
        <end position="118"/>
    </location>
</feature>
<evidence type="ECO:0000256" key="6">
    <source>
        <dbReference type="ARBA" id="ARBA00022475"/>
    </source>
</evidence>
<keyword evidence="12" id="KW-1185">Reference proteome</keyword>
<dbReference type="EMBL" id="CP042437">
    <property type="protein sequence ID" value="QEC76659.1"/>
    <property type="molecule type" value="Genomic_DNA"/>
</dbReference>
<evidence type="ECO:0000256" key="7">
    <source>
        <dbReference type="ARBA" id="ARBA00022692"/>
    </source>
</evidence>
<organism evidence="11 12">
    <name type="scientific">Mucilaginibacter ginsenosidivorax</name>
    <dbReference type="NCBI Taxonomy" id="862126"/>
    <lineage>
        <taxon>Bacteria</taxon>
        <taxon>Pseudomonadati</taxon>
        <taxon>Bacteroidota</taxon>
        <taxon>Sphingobacteriia</taxon>
        <taxon>Sphingobacteriales</taxon>
        <taxon>Sphingobacteriaceae</taxon>
        <taxon>Mucilaginibacter</taxon>
    </lineage>
</organism>
<reference evidence="11 12" key="1">
    <citation type="journal article" date="2013" name="J. Microbiol.">
        <title>Mucilaginibacter ginsenosidivorax sp. nov., with ginsenoside converting activity isolated from sediment.</title>
        <authorList>
            <person name="Kim J.K."/>
            <person name="Choi T.E."/>
            <person name="Liu Q.M."/>
            <person name="Park H.Y."/>
            <person name="Yi T.H."/>
            <person name="Yoon M.H."/>
            <person name="Kim S.C."/>
            <person name="Im W.T."/>
        </authorList>
    </citation>
    <scope>NUCLEOTIDE SEQUENCE [LARGE SCALE GENOMIC DNA]</scope>
    <source>
        <strain evidence="11 12">KHI28</strain>
    </source>
</reference>
<evidence type="ECO:0000313" key="11">
    <source>
        <dbReference type="EMBL" id="QEC76659.1"/>
    </source>
</evidence>
<evidence type="ECO:0000256" key="5">
    <source>
        <dbReference type="ARBA" id="ARBA00022448"/>
    </source>
</evidence>
<protein>
    <recommendedName>
        <fullName evidence="4">Nicotinamide riboside transporter PnuC</fullName>
    </recommendedName>
</protein>
<dbReference type="RefSeq" id="WP_147053829.1">
    <property type="nucleotide sequence ID" value="NZ_CP042437.1"/>
</dbReference>
<evidence type="ECO:0000256" key="3">
    <source>
        <dbReference type="ARBA" id="ARBA00006669"/>
    </source>
</evidence>
<accession>A0A5B8VYW9</accession>
<evidence type="ECO:0000256" key="4">
    <source>
        <dbReference type="ARBA" id="ARBA00017522"/>
    </source>
</evidence>
<dbReference type="AlphaFoldDB" id="A0A5B8VYW9"/>
<evidence type="ECO:0000256" key="10">
    <source>
        <dbReference type="SAM" id="Phobius"/>
    </source>
</evidence>
<dbReference type="InterPro" id="IPR006419">
    <property type="entry name" value="NMN_transpt_PnuC"/>
</dbReference>
<evidence type="ECO:0000256" key="1">
    <source>
        <dbReference type="ARBA" id="ARBA00002672"/>
    </source>
</evidence>
<keyword evidence="8 10" id="KW-1133">Transmembrane helix</keyword>
<dbReference type="NCBIfam" id="TIGR01528">
    <property type="entry name" value="NMN_trans_PnuC"/>
    <property type="match status" value="1"/>
</dbReference>
<dbReference type="Proteomes" id="UP000321362">
    <property type="component" value="Chromosome"/>
</dbReference>
<dbReference type="GO" id="GO:0034257">
    <property type="term" value="F:nicotinamide riboside transmembrane transporter activity"/>
    <property type="evidence" value="ECO:0007669"/>
    <property type="project" value="InterPro"/>
</dbReference>
<dbReference type="GO" id="GO:0005886">
    <property type="term" value="C:plasma membrane"/>
    <property type="evidence" value="ECO:0007669"/>
    <property type="project" value="UniProtKB-SubCell"/>
</dbReference>